<accession>A0A8S4QA29</accession>
<protein>
    <submittedName>
        <fullName evidence="2">Uncharacterized protein</fullName>
    </submittedName>
</protein>
<dbReference type="Proteomes" id="UP000749559">
    <property type="component" value="Unassembled WGS sequence"/>
</dbReference>
<dbReference type="AlphaFoldDB" id="A0A8S4QA29"/>
<comment type="caution">
    <text evidence="2">The sequence shown here is derived from an EMBL/GenBank/DDBJ whole genome shotgun (WGS) entry which is preliminary data.</text>
</comment>
<dbReference type="PANTHER" id="PTHR23330">
    <property type="entry name" value="P300 TRANSCRIPTIONAL COFACTOR JMY-RELATED"/>
    <property type="match status" value="1"/>
</dbReference>
<evidence type="ECO:0000256" key="1">
    <source>
        <dbReference type="SAM" id="MobiDB-lite"/>
    </source>
</evidence>
<dbReference type="InterPro" id="IPR016187">
    <property type="entry name" value="CTDL_fold"/>
</dbReference>
<dbReference type="EMBL" id="CAIIXF020000012">
    <property type="protein sequence ID" value="CAH1800776.1"/>
    <property type="molecule type" value="Genomic_DNA"/>
</dbReference>
<dbReference type="SUPFAM" id="SSF56436">
    <property type="entry name" value="C-type lectin-like"/>
    <property type="match status" value="1"/>
</dbReference>
<dbReference type="InterPro" id="IPR016186">
    <property type="entry name" value="C-type_lectin-like/link_sf"/>
</dbReference>
<proteinExistence type="predicted"/>
<keyword evidence="3" id="KW-1185">Reference proteome</keyword>
<dbReference type="GO" id="GO:0005737">
    <property type="term" value="C:cytoplasm"/>
    <property type="evidence" value="ECO:0007669"/>
    <property type="project" value="TreeGrafter"/>
</dbReference>
<reference evidence="2" key="1">
    <citation type="submission" date="2022-03" db="EMBL/GenBank/DDBJ databases">
        <authorList>
            <person name="Martin C."/>
        </authorList>
    </citation>
    <scope>NUCLEOTIDE SEQUENCE</scope>
</reference>
<dbReference type="PANTHER" id="PTHR23330:SF10">
    <property type="entry name" value="WH2 DOMAIN-CONTAINING PROTEIN"/>
    <property type="match status" value="1"/>
</dbReference>
<dbReference type="GO" id="GO:0034314">
    <property type="term" value="P:Arp2/3 complex-mediated actin nucleation"/>
    <property type="evidence" value="ECO:0007669"/>
    <property type="project" value="TreeGrafter"/>
</dbReference>
<dbReference type="GO" id="GO:0071933">
    <property type="term" value="F:Arp2/3 complex binding"/>
    <property type="evidence" value="ECO:0007669"/>
    <property type="project" value="TreeGrafter"/>
</dbReference>
<organism evidence="2 3">
    <name type="scientific">Owenia fusiformis</name>
    <name type="common">Polychaete worm</name>
    <dbReference type="NCBI Taxonomy" id="6347"/>
    <lineage>
        <taxon>Eukaryota</taxon>
        <taxon>Metazoa</taxon>
        <taxon>Spiralia</taxon>
        <taxon>Lophotrochozoa</taxon>
        <taxon>Annelida</taxon>
        <taxon>Polychaeta</taxon>
        <taxon>Sedentaria</taxon>
        <taxon>Canalipalpata</taxon>
        <taxon>Sabellida</taxon>
        <taxon>Oweniida</taxon>
        <taxon>Oweniidae</taxon>
        <taxon>Owenia</taxon>
    </lineage>
</organism>
<feature type="non-terminal residue" evidence="2">
    <location>
        <position position="1"/>
    </location>
</feature>
<sequence>PPVTPPPVTPPPVTPPPVTPPPVTPPPVTPPPVTPPPVTPPPVTPPPVTPPPVTPPPTNGCPTGYTKISEQCLTCGAFAGCVKVYDIDLYKRDWAGAEALCNGDNANLFRWTSMGCYNDLNAHLRTKGYGDSMLFWSCAKTPLPYSFVCSNNLCTENFDQPPPQGNPNSDRCVLLHHKSNQETVPLPQPCHAQNYVICQRGYQ</sequence>
<gene>
    <name evidence="2" type="ORF">OFUS_LOCUS24620</name>
</gene>
<name>A0A8S4QA29_OWEFU</name>
<evidence type="ECO:0000313" key="3">
    <source>
        <dbReference type="Proteomes" id="UP000749559"/>
    </source>
</evidence>
<evidence type="ECO:0000313" key="2">
    <source>
        <dbReference type="EMBL" id="CAH1800776.1"/>
    </source>
</evidence>
<dbReference type="Gene3D" id="3.10.100.10">
    <property type="entry name" value="Mannose-Binding Protein A, subunit A"/>
    <property type="match status" value="1"/>
</dbReference>
<feature type="region of interest" description="Disordered" evidence="1">
    <location>
        <begin position="1"/>
        <end position="55"/>
    </location>
</feature>